<reference evidence="2" key="1">
    <citation type="submission" date="2018-05" db="EMBL/GenBank/DDBJ databases">
        <authorList>
            <person name="Lanie J.A."/>
            <person name="Ng W.-L."/>
            <person name="Kazmierczak K.M."/>
            <person name="Andrzejewski T.M."/>
            <person name="Davidsen T.M."/>
            <person name="Wayne K.J."/>
            <person name="Tettelin H."/>
            <person name="Glass J.I."/>
            <person name="Rusch D."/>
            <person name="Podicherti R."/>
            <person name="Tsui H.-C.T."/>
            <person name="Winkler M.E."/>
        </authorList>
    </citation>
    <scope>NUCLEOTIDE SEQUENCE</scope>
</reference>
<feature type="transmembrane region" description="Helical" evidence="1">
    <location>
        <begin position="170"/>
        <end position="188"/>
    </location>
</feature>
<accession>A0A382JZV6</accession>
<dbReference type="GO" id="GO:0005886">
    <property type="term" value="C:plasma membrane"/>
    <property type="evidence" value="ECO:0007669"/>
    <property type="project" value="TreeGrafter"/>
</dbReference>
<dbReference type="GO" id="GO:0042910">
    <property type="term" value="F:xenobiotic transmembrane transporter activity"/>
    <property type="evidence" value="ECO:0007669"/>
    <property type="project" value="TreeGrafter"/>
</dbReference>
<dbReference type="PANTHER" id="PTHR32063:SF4">
    <property type="entry name" value="SLR6043 PROTEIN"/>
    <property type="match status" value="1"/>
</dbReference>
<feature type="transmembrane region" description="Helical" evidence="1">
    <location>
        <begin position="251"/>
        <end position="275"/>
    </location>
</feature>
<sequence>EVGQIIDGQMMVPLILRYVPTDTADLDTMRQMWIDTPAGVRVPLGSLAKIVEDRSPNFIGRENVQRRIVVTSNVAEGDLRSVVGDIRERLAESLTLPEGYRVEYDGQFEAESEASRLLLGLALVAVAGIFLVLMSAFRSARDAVIVMVNLPLALIGGVVGVFLGNGVLSIAALVGFISLFGISTRNGIMLISHIRRLREDGQVSDVREAVIQGSVSRLVPILMTALSTGLALVPVALGFGEPGSEIQAPLALVVVCGLVSSTALNLFVVPAIYWVSTRPAVT</sequence>
<name>A0A382JZV6_9ZZZZ</name>
<feature type="non-terminal residue" evidence="2">
    <location>
        <position position="1"/>
    </location>
</feature>
<dbReference type="Gene3D" id="1.20.1640.10">
    <property type="entry name" value="Multidrug efflux transporter AcrB transmembrane domain"/>
    <property type="match status" value="1"/>
</dbReference>
<organism evidence="2">
    <name type="scientific">marine metagenome</name>
    <dbReference type="NCBI Taxonomy" id="408172"/>
    <lineage>
        <taxon>unclassified sequences</taxon>
        <taxon>metagenomes</taxon>
        <taxon>ecological metagenomes</taxon>
    </lineage>
</organism>
<dbReference type="AlphaFoldDB" id="A0A382JZV6"/>
<evidence type="ECO:0000256" key="1">
    <source>
        <dbReference type="SAM" id="Phobius"/>
    </source>
</evidence>
<evidence type="ECO:0000313" key="2">
    <source>
        <dbReference type="EMBL" id="SVC17508.1"/>
    </source>
</evidence>
<dbReference type="Gene3D" id="3.30.2090.10">
    <property type="entry name" value="Multidrug efflux transporter AcrB TolC docking domain, DN and DC subdomains"/>
    <property type="match status" value="1"/>
</dbReference>
<keyword evidence="1" id="KW-0812">Transmembrane</keyword>
<dbReference type="PANTHER" id="PTHR32063">
    <property type="match status" value="1"/>
</dbReference>
<feature type="transmembrane region" description="Helical" evidence="1">
    <location>
        <begin position="144"/>
        <end position="164"/>
    </location>
</feature>
<dbReference type="EMBL" id="UINC01077409">
    <property type="protein sequence ID" value="SVC17508.1"/>
    <property type="molecule type" value="Genomic_DNA"/>
</dbReference>
<dbReference type="Gene3D" id="3.30.70.1440">
    <property type="entry name" value="Multidrug efflux transporter AcrB pore domain"/>
    <property type="match status" value="1"/>
</dbReference>
<feature type="transmembrane region" description="Helical" evidence="1">
    <location>
        <begin position="117"/>
        <end position="137"/>
    </location>
</feature>
<protein>
    <recommendedName>
        <fullName evidence="3">Efflux RND transporter permease subunit</fullName>
    </recommendedName>
</protein>
<dbReference type="SUPFAM" id="SSF82866">
    <property type="entry name" value="Multidrug efflux transporter AcrB transmembrane domain"/>
    <property type="match status" value="1"/>
</dbReference>
<keyword evidence="1" id="KW-0472">Membrane</keyword>
<gene>
    <name evidence="2" type="ORF">METZ01_LOCUS270362</name>
</gene>
<evidence type="ECO:0008006" key="3">
    <source>
        <dbReference type="Google" id="ProtNLM"/>
    </source>
</evidence>
<dbReference type="InterPro" id="IPR027463">
    <property type="entry name" value="AcrB_DN_DC_subdom"/>
</dbReference>
<feature type="transmembrane region" description="Helical" evidence="1">
    <location>
        <begin position="218"/>
        <end position="239"/>
    </location>
</feature>
<keyword evidence="1" id="KW-1133">Transmembrane helix</keyword>
<dbReference type="InterPro" id="IPR001036">
    <property type="entry name" value="Acrflvin-R"/>
</dbReference>
<dbReference type="Pfam" id="PF00873">
    <property type="entry name" value="ACR_tran"/>
    <property type="match status" value="1"/>
</dbReference>
<proteinExistence type="predicted"/>